<dbReference type="EMBL" id="CAFBNO010000034">
    <property type="protein sequence ID" value="CAB4956716.1"/>
    <property type="molecule type" value="Genomic_DNA"/>
</dbReference>
<evidence type="ECO:0000313" key="2">
    <source>
        <dbReference type="EMBL" id="CAB4956716.1"/>
    </source>
</evidence>
<dbReference type="InterPro" id="IPR021443">
    <property type="entry name" value="DUF3093"/>
</dbReference>
<sequence>MPTDLYRERVLPSGLTFGLAPLLGLFVYAIALPLNAVLGLWLAIAATLILTVCLYSLAPVIVATKGEFRVGRATIERKFLASIHEVLTEDIFAERGHKLDSRAFTSFQASVHSALKIEIADPADPTPYWLFSTRRPEELKYFLEN</sequence>
<proteinExistence type="predicted"/>
<keyword evidence="1" id="KW-1133">Transmembrane helix</keyword>
<evidence type="ECO:0000256" key="1">
    <source>
        <dbReference type="SAM" id="Phobius"/>
    </source>
</evidence>
<protein>
    <submittedName>
        <fullName evidence="2">Unannotated protein</fullName>
    </submittedName>
</protein>
<dbReference type="AlphaFoldDB" id="A0A6J7KLK0"/>
<keyword evidence="1" id="KW-0812">Transmembrane</keyword>
<feature type="transmembrane region" description="Helical" evidence="1">
    <location>
        <begin position="38"/>
        <end position="62"/>
    </location>
</feature>
<organism evidence="2">
    <name type="scientific">freshwater metagenome</name>
    <dbReference type="NCBI Taxonomy" id="449393"/>
    <lineage>
        <taxon>unclassified sequences</taxon>
        <taxon>metagenomes</taxon>
        <taxon>ecological metagenomes</taxon>
    </lineage>
</organism>
<feature type="transmembrane region" description="Helical" evidence="1">
    <location>
        <begin position="12"/>
        <end position="32"/>
    </location>
</feature>
<gene>
    <name evidence="2" type="ORF">UFOPK3837_00793</name>
</gene>
<keyword evidence="1" id="KW-0472">Membrane</keyword>
<name>A0A6J7KLK0_9ZZZZ</name>
<reference evidence="2" key="1">
    <citation type="submission" date="2020-05" db="EMBL/GenBank/DDBJ databases">
        <authorList>
            <person name="Chiriac C."/>
            <person name="Salcher M."/>
            <person name="Ghai R."/>
            <person name="Kavagutti S V."/>
        </authorList>
    </citation>
    <scope>NUCLEOTIDE SEQUENCE</scope>
</reference>
<accession>A0A6J7KLK0</accession>
<dbReference type="Pfam" id="PF11292">
    <property type="entry name" value="DUF3093"/>
    <property type="match status" value="1"/>
</dbReference>